<accession>A0A514D712</accession>
<sequence length="120" mass="12903">MAFADPQTVTYNAVAQTLPRTGSGIDSGTFRKDDGNFALSVSHKYGSRARRTLRLDHRKIAADPLLGSVNIQYSGSIYIVTDFPLTGYTVAEQKLVVDAFTAYLTASSGARVTQLLGGEN</sequence>
<protein>
    <submittedName>
        <fullName evidence="1">Uncharacterized protein</fullName>
    </submittedName>
</protein>
<evidence type="ECO:0000313" key="1">
    <source>
        <dbReference type="EMBL" id="QDH89399.1"/>
    </source>
</evidence>
<dbReference type="EMBL" id="MN034791">
    <property type="protein sequence ID" value="QDH89399.1"/>
    <property type="molecule type" value="Genomic_RNA"/>
</dbReference>
<organism evidence="1">
    <name type="scientific">Leviviridae sp</name>
    <dbReference type="NCBI Taxonomy" id="2027243"/>
    <lineage>
        <taxon>Viruses</taxon>
        <taxon>Riboviria</taxon>
        <taxon>Orthornavirae</taxon>
        <taxon>Lenarviricota</taxon>
        <taxon>Leviviricetes</taxon>
        <taxon>Norzivirales</taxon>
        <taxon>Fiersviridae</taxon>
    </lineage>
</organism>
<reference evidence="1" key="1">
    <citation type="submission" date="2019-05" db="EMBL/GenBank/DDBJ databases">
        <title>Metatranscriptomic reconstruction reveals RNA viruses with the potential to shape carbon cycling in soil.</title>
        <authorList>
            <person name="Starr E.P."/>
            <person name="Nuccio E."/>
            <person name="Pett-Ridge J."/>
            <person name="Banfield J.F."/>
            <person name="Firestone M.K."/>
        </authorList>
    </citation>
    <scope>NUCLEOTIDE SEQUENCE</scope>
    <source>
        <strain evidence="1">H1_Bulk_Litter_5_scaffold_965</strain>
    </source>
</reference>
<name>A0A514D712_9VIRU</name>
<gene>
    <name evidence="1" type="ORF">H1BulkLitter5965_000002</name>
</gene>
<proteinExistence type="predicted"/>